<dbReference type="SUPFAM" id="SSF53335">
    <property type="entry name" value="S-adenosyl-L-methionine-dependent methyltransferases"/>
    <property type="match status" value="1"/>
</dbReference>
<sequence length="321" mass="36171">MTRVLYGVENDFRDVTEQALRLCESGNGILMIPSEDEQRAELFGDFHYGKQKTIVALFGNNGNNTTNTNQGIVYNAGQPAFIPLDNILQEKIKTIFPIGNPETYLQKIHSKLTFTGDIKDEYPEQLMAVSFIKPTDKVLELGANIGRNTCVIASILEDSANLTTLETDSIEALSKNRNANNFSFKIINAALSKRKLFQRNWITVSADTAPGPDWFAVQTVSYQDILSTSNNPTIPFDVLVADCEGALYYIVYDFPEMFSFDKNSGLKTIIVENDYGSMEQKIFVDHIFRLNGFNLVYNKPGGVPYSWLPCKGICFYQVWQR</sequence>
<evidence type="ECO:0008006" key="2">
    <source>
        <dbReference type="Google" id="ProtNLM"/>
    </source>
</evidence>
<dbReference type="AlphaFoldDB" id="A0A6C0JRX7"/>
<proteinExistence type="predicted"/>
<organism evidence="1">
    <name type="scientific">viral metagenome</name>
    <dbReference type="NCBI Taxonomy" id="1070528"/>
    <lineage>
        <taxon>unclassified sequences</taxon>
        <taxon>metagenomes</taxon>
        <taxon>organismal metagenomes</taxon>
    </lineage>
</organism>
<evidence type="ECO:0000313" key="1">
    <source>
        <dbReference type="EMBL" id="QHU08515.1"/>
    </source>
</evidence>
<reference evidence="1" key="1">
    <citation type="journal article" date="2020" name="Nature">
        <title>Giant virus diversity and host interactions through global metagenomics.</title>
        <authorList>
            <person name="Schulz F."/>
            <person name="Roux S."/>
            <person name="Paez-Espino D."/>
            <person name="Jungbluth S."/>
            <person name="Walsh D.A."/>
            <person name="Denef V.J."/>
            <person name="McMahon K.D."/>
            <person name="Konstantinidis K.T."/>
            <person name="Eloe-Fadrosh E.A."/>
            <person name="Kyrpides N.C."/>
            <person name="Woyke T."/>
        </authorList>
    </citation>
    <scope>NUCLEOTIDE SEQUENCE</scope>
    <source>
        <strain evidence="1">GVMAG-S-1062768-28</strain>
    </source>
</reference>
<dbReference type="EMBL" id="MN740697">
    <property type="protein sequence ID" value="QHU08515.1"/>
    <property type="molecule type" value="Genomic_DNA"/>
</dbReference>
<dbReference type="InterPro" id="IPR029063">
    <property type="entry name" value="SAM-dependent_MTases_sf"/>
</dbReference>
<name>A0A6C0JRX7_9ZZZZ</name>
<protein>
    <recommendedName>
        <fullName evidence="2">Methyltransferase FkbM domain-containing protein</fullName>
    </recommendedName>
</protein>
<accession>A0A6C0JRX7</accession>